<organism evidence="1 2">
    <name type="scientific">Mesorhizobium onobrychidis</name>
    <dbReference type="NCBI Taxonomy" id="2775404"/>
    <lineage>
        <taxon>Bacteria</taxon>
        <taxon>Pseudomonadati</taxon>
        <taxon>Pseudomonadota</taxon>
        <taxon>Alphaproteobacteria</taxon>
        <taxon>Hyphomicrobiales</taxon>
        <taxon>Phyllobacteriaceae</taxon>
        <taxon>Mesorhizobium</taxon>
    </lineage>
</organism>
<evidence type="ECO:0000313" key="2">
    <source>
        <dbReference type="Proteomes" id="UP001058098"/>
    </source>
</evidence>
<protein>
    <submittedName>
        <fullName evidence="1">Uncharacterized protein</fullName>
    </submittedName>
</protein>
<dbReference type="Proteomes" id="UP001058098">
    <property type="component" value="Chromosome"/>
</dbReference>
<reference evidence="1" key="1">
    <citation type="submission" date="2020-09" db="EMBL/GenBank/DDBJ databases">
        <title>Rhizobia associated with sainfoin plants.</title>
        <authorList>
            <person name="Asharfi S."/>
            <person name="Kuzmanovic N."/>
            <person name="Bunk B."/>
            <person name="Sproeer C."/>
            <person name="Becker M."/>
            <person name="Thuenen T."/>
        </authorList>
    </citation>
    <scope>NUCLEOTIDE SEQUENCE</scope>
    <source>
        <strain evidence="1">OM4</strain>
    </source>
</reference>
<sequence length="120" mass="12812">MINFEAAAGSAACELVRSGDEAEARGGHGAGLARHSVGKALALERGGQVHFTASEKASKKLHCHLHLVAQTGRLRLMEWGSSFAGADIGLREGKLNRKSEALVMKSDMECDKFGHRAQDL</sequence>
<gene>
    <name evidence="1" type="ORF">IHQ72_17860</name>
</gene>
<proteinExistence type="predicted"/>
<name>A0ABY5R6I5_9HYPH</name>
<dbReference type="EMBL" id="CP062229">
    <property type="protein sequence ID" value="UVC18769.1"/>
    <property type="molecule type" value="Genomic_DNA"/>
</dbReference>
<keyword evidence="2" id="KW-1185">Reference proteome</keyword>
<evidence type="ECO:0000313" key="1">
    <source>
        <dbReference type="EMBL" id="UVC18769.1"/>
    </source>
</evidence>
<accession>A0ABY5R6I5</accession>
<dbReference type="RefSeq" id="WP_258124100.1">
    <property type="nucleotide sequence ID" value="NZ_CP062229.1"/>
</dbReference>